<keyword evidence="9" id="KW-0560">Oxidoreductase</keyword>
<dbReference type="Gene3D" id="1.10.630.10">
    <property type="entry name" value="Cytochrome P450"/>
    <property type="match status" value="1"/>
</dbReference>
<dbReference type="InterPro" id="IPR036396">
    <property type="entry name" value="Cyt_P450_sf"/>
</dbReference>
<evidence type="ECO:0000256" key="12">
    <source>
        <dbReference type="ARBA" id="ARBA00023136"/>
    </source>
</evidence>
<evidence type="ECO:0000256" key="3">
    <source>
        <dbReference type="ARBA" id="ARBA00004721"/>
    </source>
</evidence>
<dbReference type="EMBL" id="JABBWK010000074">
    <property type="protein sequence ID" value="KAG1894887.1"/>
    <property type="molecule type" value="Genomic_DNA"/>
</dbReference>
<comment type="subcellular location">
    <subcellularLocation>
        <location evidence="2">Membrane</location>
    </subcellularLocation>
</comment>
<name>A0AAD4DWG4_9AGAM</name>
<dbReference type="InterPro" id="IPR050121">
    <property type="entry name" value="Cytochrome_P450_monoxygenase"/>
</dbReference>
<evidence type="ECO:0000256" key="2">
    <source>
        <dbReference type="ARBA" id="ARBA00004370"/>
    </source>
</evidence>
<dbReference type="GO" id="GO:0004497">
    <property type="term" value="F:monooxygenase activity"/>
    <property type="evidence" value="ECO:0007669"/>
    <property type="project" value="UniProtKB-KW"/>
</dbReference>
<evidence type="ECO:0000256" key="5">
    <source>
        <dbReference type="ARBA" id="ARBA00022617"/>
    </source>
</evidence>
<evidence type="ECO:0000256" key="8">
    <source>
        <dbReference type="ARBA" id="ARBA00022989"/>
    </source>
</evidence>
<comment type="similarity">
    <text evidence="4">Belongs to the cytochrome P450 family.</text>
</comment>
<dbReference type="InterPro" id="IPR001128">
    <property type="entry name" value="Cyt_P450"/>
</dbReference>
<keyword evidence="14" id="KW-1185">Reference proteome</keyword>
<evidence type="ECO:0000256" key="1">
    <source>
        <dbReference type="ARBA" id="ARBA00001971"/>
    </source>
</evidence>
<dbReference type="GO" id="GO:0016705">
    <property type="term" value="F:oxidoreductase activity, acting on paired donors, with incorporation or reduction of molecular oxygen"/>
    <property type="evidence" value="ECO:0007669"/>
    <property type="project" value="InterPro"/>
</dbReference>
<dbReference type="GO" id="GO:0016020">
    <property type="term" value="C:membrane"/>
    <property type="evidence" value="ECO:0007669"/>
    <property type="project" value="UniProtKB-SubCell"/>
</dbReference>
<gene>
    <name evidence="13" type="ORF">F5891DRAFT_705851</name>
</gene>
<evidence type="ECO:0000313" key="13">
    <source>
        <dbReference type="EMBL" id="KAG1894887.1"/>
    </source>
</evidence>
<evidence type="ECO:0000256" key="6">
    <source>
        <dbReference type="ARBA" id="ARBA00022692"/>
    </source>
</evidence>
<dbReference type="GO" id="GO:0020037">
    <property type="term" value="F:heme binding"/>
    <property type="evidence" value="ECO:0007669"/>
    <property type="project" value="InterPro"/>
</dbReference>
<protein>
    <submittedName>
        <fullName evidence="13">Cytochrome P450</fullName>
    </submittedName>
</protein>
<dbReference type="PANTHER" id="PTHR24305">
    <property type="entry name" value="CYTOCHROME P450"/>
    <property type="match status" value="1"/>
</dbReference>
<dbReference type="RefSeq" id="XP_041220463.1">
    <property type="nucleotide sequence ID" value="XM_041372883.1"/>
</dbReference>
<dbReference type="PANTHER" id="PTHR24305:SF166">
    <property type="entry name" value="CYTOCHROME P450 12A4, MITOCHONDRIAL-RELATED"/>
    <property type="match status" value="1"/>
</dbReference>
<organism evidence="13 14">
    <name type="scientific">Suillus fuscotomentosus</name>
    <dbReference type="NCBI Taxonomy" id="1912939"/>
    <lineage>
        <taxon>Eukaryota</taxon>
        <taxon>Fungi</taxon>
        <taxon>Dikarya</taxon>
        <taxon>Basidiomycota</taxon>
        <taxon>Agaricomycotina</taxon>
        <taxon>Agaricomycetes</taxon>
        <taxon>Agaricomycetidae</taxon>
        <taxon>Boletales</taxon>
        <taxon>Suillineae</taxon>
        <taxon>Suillaceae</taxon>
        <taxon>Suillus</taxon>
    </lineage>
</organism>
<comment type="cofactor">
    <cofactor evidence="1">
        <name>heme</name>
        <dbReference type="ChEBI" id="CHEBI:30413"/>
    </cofactor>
</comment>
<dbReference type="Pfam" id="PF00067">
    <property type="entry name" value="p450"/>
    <property type="match status" value="1"/>
</dbReference>
<keyword evidence="11" id="KW-0503">Monooxygenase</keyword>
<dbReference type="AlphaFoldDB" id="A0AAD4DWG4"/>
<sequence length="239" mass="26519">MEGAEHKALRKLIAPAFSTESIKTMTPIFFQKAEELPDQWESFATSPSLADDAKSPPLPAPPYSPSPSFAEAVTDVAHWFSLATSNVIGSTGFDYDFHALQCESEEVHLAYKNMFRIVDKGPKLRELVQLYFPIIEKIFPTNEATRITNGSRRVISEAGQQLIQSKKFAILAEKASASEIEEKDILNLLNISRRLSDADLLSQLSTFLFAGSDSTSLTSMSWCIHLLSIHPDVQGRLTL</sequence>
<dbReference type="GO" id="GO:0005506">
    <property type="term" value="F:iron ion binding"/>
    <property type="evidence" value="ECO:0007669"/>
    <property type="project" value="InterPro"/>
</dbReference>
<keyword evidence="7" id="KW-0479">Metal-binding</keyword>
<keyword evidence="6" id="KW-0812">Transmembrane</keyword>
<comment type="pathway">
    <text evidence="3">Secondary metabolite biosynthesis; terpenoid biosynthesis.</text>
</comment>
<dbReference type="GeneID" id="64667181"/>
<keyword evidence="10" id="KW-0408">Iron</keyword>
<dbReference type="SUPFAM" id="SSF48264">
    <property type="entry name" value="Cytochrome P450"/>
    <property type="match status" value="1"/>
</dbReference>
<evidence type="ECO:0000313" key="14">
    <source>
        <dbReference type="Proteomes" id="UP001195769"/>
    </source>
</evidence>
<evidence type="ECO:0000256" key="7">
    <source>
        <dbReference type="ARBA" id="ARBA00022723"/>
    </source>
</evidence>
<accession>A0AAD4DWG4</accession>
<comment type="caution">
    <text evidence="13">The sequence shown here is derived from an EMBL/GenBank/DDBJ whole genome shotgun (WGS) entry which is preliminary data.</text>
</comment>
<evidence type="ECO:0000256" key="9">
    <source>
        <dbReference type="ARBA" id="ARBA00023002"/>
    </source>
</evidence>
<proteinExistence type="inferred from homology"/>
<evidence type="ECO:0000256" key="10">
    <source>
        <dbReference type="ARBA" id="ARBA00023004"/>
    </source>
</evidence>
<keyword evidence="12" id="KW-0472">Membrane</keyword>
<keyword evidence="5" id="KW-0349">Heme</keyword>
<evidence type="ECO:0000256" key="4">
    <source>
        <dbReference type="ARBA" id="ARBA00010617"/>
    </source>
</evidence>
<evidence type="ECO:0000256" key="11">
    <source>
        <dbReference type="ARBA" id="ARBA00023033"/>
    </source>
</evidence>
<dbReference type="Proteomes" id="UP001195769">
    <property type="component" value="Unassembled WGS sequence"/>
</dbReference>
<reference evidence="13" key="1">
    <citation type="journal article" date="2020" name="New Phytol.">
        <title>Comparative genomics reveals dynamic genome evolution in host specialist ectomycorrhizal fungi.</title>
        <authorList>
            <person name="Lofgren L.A."/>
            <person name="Nguyen N.H."/>
            <person name="Vilgalys R."/>
            <person name="Ruytinx J."/>
            <person name="Liao H.L."/>
            <person name="Branco S."/>
            <person name="Kuo A."/>
            <person name="LaButti K."/>
            <person name="Lipzen A."/>
            <person name="Andreopoulos W."/>
            <person name="Pangilinan J."/>
            <person name="Riley R."/>
            <person name="Hundley H."/>
            <person name="Na H."/>
            <person name="Barry K."/>
            <person name="Grigoriev I.V."/>
            <person name="Stajich J.E."/>
            <person name="Kennedy P.G."/>
        </authorList>
    </citation>
    <scope>NUCLEOTIDE SEQUENCE</scope>
    <source>
        <strain evidence="13">FC203</strain>
    </source>
</reference>
<keyword evidence="8" id="KW-1133">Transmembrane helix</keyword>